<sequence length="333" mass="38785">MANQDVKEQSHAQKSINFHEEYHNALRTKSYADFYNKAQSLANQNKFSEIPLEPCQETIPFIVDKTIISKKPKLKNLMLSYFNISAEASQICSHILKSINQVQCNYQFIQRALQIMDYESPQSFKFIIIELNSFMFSNNPFPNLNDFKLLSDKHSQVLHHLKSMKKKVVRKIKLNKYLKNTQRICITATFGLIATTVIATHTLTALIMGPTILSFPYKKLKLKLQKLRFSRSKFLSKVCDQLDIAAKGTYILNRDFDTLSRIVARLHGEIEHNRKMVQFCLDRKDDRFSLQMVNELKRSDAMFRTQVEELEEQVYLCLVTINRARALESNSKD</sequence>
<reference evidence="7 8" key="1">
    <citation type="submission" date="2024-03" db="EMBL/GenBank/DDBJ databases">
        <authorList>
            <person name="Martinez-Hernandez J."/>
        </authorList>
    </citation>
    <scope>NUCLEOTIDE SEQUENCE [LARGE SCALE GENOMIC DNA]</scope>
</reference>
<keyword evidence="4 6" id="KW-1133">Transmembrane helix</keyword>
<dbReference type="EMBL" id="CAXHTB010000025">
    <property type="protein sequence ID" value="CAL0333330.1"/>
    <property type="molecule type" value="Genomic_DNA"/>
</dbReference>
<evidence type="ECO:0000256" key="3">
    <source>
        <dbReference type="ARBA" id="ARBA00022692"/>
    </source>
</evidence>
<dbReference type="Pfam" id="PF05055">
    <property type="entry name" value="DUF677"/>
    <property type="match status" value="1"/>
</dbReference>
<dbReference type="PANTHER" id="PTHR31113">
    <property type="entry name" value="UPF0496 PROTEIN 3-RELATED"/>
    <property type="match status" value="1"/>
</dbReference>
<gene>
    <name evidence="7" type="ORF">LLUT_LOCUS34390</name>
</gene>
<feature type="transmembrane region" description="Helical" evidence="6">
    <location>
        <begin position="190"/>
        <end position="217"/>
    </location>
</feature>
<dbReference type="InterPro" id="IPR007749">
    <property type="entry name" value="DUF677"/>
</dbReference>
<protein>
    <submittedName>
        <fullName evidence="7">Uncharacterized protein</fullName>
    </submittedName>
</protein>
<evidence type="ECO:0000256" key="1">
    <source>
        <dbReference type="ARBA" id="ARBA00004370"/>
    </source>
</evidence>
<accession>A0AAV1YHI6</accession>
<dbReference type="GO" id="GO:0016020">
    <property type="term" value="C:membrane"/>
    <property type="evidence" value="ECO:0007669"/>
    <property type="project" value="UniProtKB-SubCell"/>
</dbReference>
<organism evidence="7 8">
    <name type="scientific">Lupinus luteus</name>
    <name type="common">European yellow lupine</name>
    <dbReference type="NCBI Taxonomy" id="3873"/>
    <lineage>
        <taxon>Eukaryota</taxon>
        <taxon>Viridiplantae</taxon>
        <taxon>Streptophyta</taxon>
        <taxon>Embryophyta</taxon>
        <taxon>Tracheophyta</taxon>
        <taxon>Spermatophyta</taxon>
        <taxon>Magnoliopsida</taxon>
        <taxon>eudicotyledons</taxon>
        <taxon>Gunneridae</taxon>
        <taxon>Pentapetalae</taxon>
        <taxon>rosids</taxon>
        <taxon>fabids</taxon>
        <taxon>Fabales</taxon>
        <taxon>Fabaceae</taxon>
        <taxon>Papilionoideae</taxon>
        <taxon>50 kb inversion clade</taxon>
        <taxon>genistoids sensu lato</taxon>
        <taxon>core genistoids</taxon>
        <taxon>Genisteae</taxon>
        <taxon>Lupinus</taxon>
    </lineage>
</organism>
<comment type="caution">
    <text evidence="7">The sequence shown here is derived from an EMBL/GenBank/DDBJ whole genome shotgun (WGS) entry which is preliminary data.</text>
</comment>
<evidence type="ECO:0000313" key="7">
    <source>
        <dbReference type="EMBL" id="CAL0333330.1"/>
    </source>
</evidence>
<keyword evidence="3 6" id="KW-0812">Transmembrane</keyword>
<keyword evidence="5 6" id="KW-0472">Membrane</keyword>
<name>A0AAV1YHI6_LUPLU</name>
<comment type="similarity">
    <text evidence="2">Belongs to the UPF0496 family.</text>
</comment>
<comment type="subcellular location">
    <subcellularLocation>
        <location evidence="1">Membrane</location>
    </subcellularLocation>
</comment>
<dbReference type="PANTHER" id="PTHR31113:SF2">
    <property type="entry name" value="OS04G0423200 PROTEIN"/>
    <property type="match status" value="1"/>
</dbReference>
<proteinExistence type="inferred from homology"/>
<evidence type="ECO:0000256" key="5">
    <source>
        <dbReference type="ARBA" id="ARBA00023136"/>
    </source>
</evidence>
<evidence type="ECO:0000256" key="2">
    <source>
        <dbReference type="ARBA" id="ARBA00009074"/>
    </source>
</evidence>
<evidence type="ECO:0000256" key="6">
    <source>
        <dbReference type="SAM" id="Phobius"/>
    </source>
</evidence>
<dbReference type="AlphaFoldDB" id="A0AAV1YHI6"/>
<dbReference type="Proteomes" id="UP001497480">
    <property type="component" value="Unassembled WGS sequence"/>
</dbReference>
<evidence type="ECO:0000313" key="8">
    <source>
        <dbReference type="Proteomes" id="UP001497480"/>
    </source>
</evidence>
<evidence type="ECO:0000256" key="4">
    <source>
        <dbReference type="ARBA" id="ARBA00022989"/>
    </source>
</evidence>
<keyword evidence="8" id="KW-1185">Reference proteome</keyword>